<evidence type="ECO:0000259" key="2">
    <source>
        <dbReference type="Pfam" id="PF06114"/>
    </source>
</evidence>
<comment type="similarity">
    <text evidence="1">Belongs to the short-chain fatty acyl-CoA assimilation regulator (ScfR) family.</text>
</comment>
<name>A0A1X0DG75_MYCHE</name>
<dbReference type="AlphaFoldDB" id="A0A1X0DG75"/>
<dbReference type="RefSeq" id="WP_197745675.1">
    <property type="nucleotide sequence ID" value="NZ_JACKSW010000074.1"/>
</dbReference>
<proteinExistence type="inferred from homology"/>
<dbReference type="EMBL" id="MVHR01000026">
    <property type="protein sequence ID" value="ORA71401.1"/>
    <property type="molecule type" value="Genomic_DNA"/>
</dbReference>
<dbReference type="GO" id="GO:0003677">
    <property type="term" value="F:DNA binding"/>
    <property type="evidence" value="ECO:0007669"/>
    <property type="project" value="InterPro"/>
</dbReference>
<dbReference type="InterPro" id="IPR010982">
    <property type="entry name" value="Lambda_DNA-bd_dom_sf"/>
</dbReference>
<evidence type="ECO:0000256" key="1">
    <source>
        <dbReference type="ARBA" id="ARBA00007227"/>
    </source>
</evidence>
<dbReference type="STRING" id="53376.BST25_16875"/>
<dbReference type="SUPFAM" id="SSF47413">
    <property type="entry name" value="lambda repressor-like DNA-binding domains"/>
    <property type="match status" value="1"/>
</dbReference>
<dbReference type="PANTHER" id="PTHR43236:SF1">
    <property type="entry name" value="BLL7220 PROTEIN"/>
    <property type="match status" value="1"/>
</dbReference>
<dbReference type="Gene3D" id="1.10.260.40">
    <property type="entry name" value="lambda repressor-like DNA-binding domains"/>
    <property type="match status" value="1"/>
</dbReference>
<protein>
    <recommendedName>
        <fullName evidence="2">IrrE N-terminal-like domain-containing protein</fullName>
    </recommendedName>
</protein>
<dbReference type="Gene3D" id="1.10.10.2910">
    <property type="match status" value="1"/>
</dbReference>
<organism evidence="3 4">
    <name type="scientific">Mycobacterium heidelbergense</name>
    <dbReference type="NCBI Taxonomy" id="53376"/>
    <lineage>
        <taxon>Bacteria</taxon>
        <taxon>Bacillati</taxon>
        <taxon>Actinomycetota</taxon>
        <taxon>Actinomycetes</taxon>
        <taxon>Mycobacteriales</taxon>
        <taxon>Mycobacteriaceae</taxon>
        <taxon>Mycobacterium</taxon>
        <taxon>Mycobacterium simiae complex</taxon>
    </lineage>
</organism>
<accession>A0A1X0DG75</accession>
<dbReference type="CDD" id="cd00093">
    <property type="entry name" value="HTH_XRE"/>
    <property type="match status" value="1"/>
</dbReference>
<evidence type="ECO:0000313" key="4">
    <source>
        <dbReference type="Proteomes" id="UP000192566"/>
    </source>
</evidence>
<dbReference type="Proteomes" id="UP000192566">
    <property type="component" value="Unassembled WGS sequence"/>
</dbReference>
<reference evidence="3 4" key="1">
    <citation type="submission" date="2017-02" db="EMBL/GenBank/DDBJ databases">
        <title>The new phylogeny of genus Mycobacterium.</title>
        <authorList>
            <person name="Tortoli E."/>
            <person name="Trovato A."/>
            <person name="Cirillo D.M."/>
        </authorList>
    </citation>
    <scope>NUCLEOTIDE SEQUENCE [LARGE SCALE GENOMIC DNA]</scope>
    <source>
        <strain evidence="3 4">DSM 44471</strain>
    </source>
</reference>
<dbReference type="InterPro" id="IPR001387">
    <property type="entry name" value="Cro/C1-type_HTH"/>
</dbReference>
<dbReference type="Pfam" id="PF06114">
    <property type="entry name" value="Peptidase_M78"/>
    <property type="match status" value="1"/>
</dbReference>
<keyword evidence="4" id="KW-1185">Reference proteome</keyword>
<comment type="caution">
    <text evidence="3">The sequence shown here is derived from an EMBL/GenBank/DDBJ whole genome shotgun (WGS) entry which is preliminary data.</text>
</comment>
<dbReference type="InterPro" id="IPR052345">
    <property type="entry name" value="Rad_response_metalloprotease"/>
</dbReference>
<evidence type="ECO:0000313" key="3">
    <source>
        <dbReference type="EMBL" id="ORA71401.1"/>
    </source>
</evidence>
<sequence length="360" mass="38902">MSADIGARVGSLIPAGQQGRVADAVGIPPDAMSRGVRGQRSFSAVELVRIAEHLGAEVHWLITGEPDPHRVTVVARHDYDPSTGNRTIPGHSNDREVLNDIALAYRQAATMSLPKCKPPTDVADARAQLGPDFVRTLLEDIEKTFGINMIRVAELSTAYGFTVGDNAIIAIPASGNWFRENWDIAHELGHFAHGHTDVGLSEETRNLHERAANGFAAELLMPAERVHAQDWASMTAGGLAALVWDFGVSTAAVGHRLDSLQIPASPVVEEWRTKPTQRLLRRHWRPAVPGDPITARMDAAALRRFPPAIQDAHLELIAQGQLRKATLAWMLGVSADALEVDQPAAPESISSSELMTALGI</sequence>
<dbReference type="InterPro" id="IPR010359">
    <property type="entry name" value="IrrE_HExxH"/>
</dbReference>
<feature type="domain" description="IrrE N-terminal-like" evidence="2">
    <location>
        <begin position="161"/>
        <end position="257"/>
    </location>
</feature>
<dbReference type="PANTHER" id="PTHR43236">
    <property type="entry name" value="ANTITOXIN HIGA1"/>
    <property type="match status" value="1"/>
</dbReference>
<gene>
    <name evidence="3" type="ORF">BST25_16875</name>
</gene>